<dbReference type="RefSeq" id="WP_213411619.1">
    <property type="nucleotide sequence ID" value="NZ_BOVK01000019.1"/>
</dbReference>
<proteinExistence type="predicted"/>
<dbReference type="EMBL" id="BOVK01000019">
    <property type="protein sequence ID" value="GIQ68844.1"/>
    <property type="molecule type" value="Genomic_DNA"/>
</dbReference>
<evidence type="ECO:0000313" key="1">
    <source>
        <dbReference type="EMBL" id="GIQ68844.1"/>
    </source>
</evidence>
<dbReference type="AlphaFoldDB" id="A0A8J4H4P9"/>
<sequence length="220" mass="25639">MLLNFRKEFRELLNIHPGDRVAYKVEGSRVMVMKSDEGYKVNATGQANIPKHVVNAVNLKENEVLVIDKVQENVAYLTVRDRRFRQPKLKGHALKAPRKLKLANKLGRSPIDQYVNTLQSYGFANVRKNMFTHDIARMLRGVADLLESKENEKLFIRFSLRDPEIYEYDYNEREYKVILRKDDKNHEITYETTAELQDVAAEVEASYPGYDVVYIMPNIV</sequence>
<keyword evidence="2" id="KW-1185">Reference proteome</keyword>
<accession>A0A8J4H4P9</accession>
<reference evidence="1" key="1">
    <citation type="submission" date="2021-04" db="EMBL/GenBank/DDBJ databases">
        <title>Draft genome sequence of Xylanibacillus composti strain K13.</title>
        <authorList>
            <person name="Uke A."/>
            <person name="Chhe C."/>
            <person name="Baramee S."/>
            <person name="Kosugi A."/>
        </authorList>
    </citation>
    <scope>NUCLEOTIDE SEQUENCE</scope>
    <source>
        <strain evidence="1">K13</strain>
    </source>
</reference>
<gene>
    <name evidence="1" type="ORF">XYCOK13_16680</name>
</gene>
<evidence type="ECO:0000313" key="2">
    <source>
        <dbReference type="Proteomes" id="UP000677918"/>
    </source>
</evidence>
<protein>
    <submittedName>
        <fullName evidence="1">Uncharacterized protein</fullName>
    </submittedName>
</protein>
<comment type="caution">
    <text evidence="1">The sequence shown here is derived from an EMBL/GenBank/DDBJ whole genome shotgun (WGS) entry which is preliminary data.</text>
</comment>
<dbReference type="Proteomes" id="UP000677918">
    <property type="component" value="Unassembled WGS sequence"/>
</dbReference>
<name>A0A8J4H4P9_9BACL</name>
<organism evidence="1 2">
    <name type="scientific">Xylanibacillus composti</name>
    <dbReference type="NCBI Taxonomy" id="1572762"/>
    <lineage>
        <taxon>Bacteria</taxon>
        <taxon>Bacillati</taxon>
        <taxon>Bacillota</taxon>
        <taxon>Bacilli</taxon>
        <taxon>Bacillales</taxon>
        <taxon>Paenibacillaceae</taxon>
        <taxon>Xylanibacillus</taxon>
    </lineage>
</organism>